<feature type="transmembrane region" description="Helical" evidence="1">
    <location>
        <begin position="78"/>
        <end position="98"/>
    </location>
</feature>
<sequence length="102" mass="11623">MACAMLSLFSFSAFIASNSLLLLINYSGIAAILWIRLFSSRAHIDQFERFKIARIIVTTFLFVTALTIGLLVSEDYKWWVVLTAFIISSLSYSFPIHLKRPN</sequence>
<dbReference type="Proteomes" id="UP000001870">
    <property type="component" value="Chromosome"/>
</dbReference>
<name>T2DMG8_ALTMD</name>
<organism evidence="2 3">
    <name type="scientific">Alteromonas mediterranea (strain DSM 17117 / CIP 110805 / LMG 28347 / Deep ecotype)</name>
    <dbReference type="NCBI Taxonomy" id="1774373"/>
    <lineage>
        <taxon>Bacteria</taxon>
        <taxon>Pseudomonadati</taxon>
        <taxon>Pseudomonadota</taxon>
        <taxon>Gammaproteobacteria</taxon>
        <taxon>Alteromonadales</taxon>
        <taxon>Alteromonadaceae</taxon>
        <taxon>Alteromonas/Salinimonas group</taxon>
        <taxon>Alteromonas</taxon>
    </lineage>
</organism>
<keyword evidence="3" id="KW-1185">Reference proteome</keyword>
<evidence type="ECO:0000313" key="2">
    <source>
        <dbReference type="EMBL" id="AGV54130.1"/>
    </source>
</evidence>
<accession>T2DMG8</accession>
<feature type="transmembrane region" description="Helical" evidence="1">
    <location>
        <begin position="52"/>
        <end position="72"/>
    </location>
</feature>
<keyword evidence="1" id="KW-0812">Transmembrane</keyword>
<dbReference type="AlphaFoldDB" id="T2DMG8"/>
<dbReference type="HOGENOM" id="CLU_2140603_0_0_6"/>
<reference evidence="2 3" key="2">
    <citation type="journal article" date="2015" name="Antonie Van Leeuwenhoek">
        <title>Ecophysiological diversity of a novel member of the genus Alteromonas, and description of Alteromonas mediterranea sp. nov.</title>
        <authorList>
            <person name="Ivanova E.P."/>
            <person name="Lopez-Perez M."/>
            <person name="Zabalos M."/>
            <person name="Nguyen S.H."/>
            <person name="Webb H.K."/>
            <person name="Ryan J."/>
            <person name="Lagutin K."/>
            <person name="Vyssotski M."/>
            <person name="Crawford R.J."/>
            <person name="Rodriguez-Valera F."/>
        </authorList>
    </citation>
    <scope>NUCLEOTIDE SEQUENCE [LARGE SCALE GENOMIC DNA]</scope>
    <source>
        <strain evidence="3">DSM 17117 / CIP 110805 / LMG 28347 / Deep ecotype</strain>
    </source>
</reference>
<feature type="transmembrane region" description="Helical" evidence="1">
    <location>
        <begin position="23"/>
        <end position="40"/>
    </location>
</feature>
<keyword evidence="1" id="KW-0472">Membrane</keyword>
<dbReference type="KEGG" id="amc:MADE_000001023335"/>
<evidence type="ECO:0000313" key="3">
    <source>
        <dbReference type="Proteomes" id="UP000001870"/>
    </source>
</evidence>
<proteinExistence type="predicted"/>
<protein>
    <submittedName>
        <fullName evidence="2">Uncharacterized protein</fullName>
    </submittedName>
</protein>
<dbReference type="EMBL" id="CP001103">
    <property type="protein sequence ID" value="AGV54130.1"/>
    <property type="molecule type" value="Genomic_DNA"/>
</dbReference>
<reference evidence="2 3" key="1">
    <citation type="journal article" date="2008" name="ISME J.">
        <title>Comparative genomics of two ecotypes of the marine planktonic copiotroph Alteromonas macleodii suggests alternative lifestyles associated with different kinds of particulate organic matter.</title>
        <authorList>
            <person name="Ivars-Martinez E."/>
            <person name="Martin-Cuadrado A.B."/>
            <person name="D'Auria G."/>
            <person name="Mira A."/>
            <person name="Ferriera S."/>
            <person name="Johnson J."/>
            <person name="Friedman R."/>
            <person name="Rodriguez-Valera F."/>
        </authorList>
    </citation>
    <scope>NUCLEOTIDE SEQUENCE [LARGE SCALE GENOMIC DNA]</scope>
    <source>
        <strain evidence="3">DSM 17117 / CIP 110805 / LMG 28347 / Deep ecotype</strain>
    </source>
</reference>
<evidence type="ECO:0000256" key="1">
    <source>
        <dbReference type="SAM" id="Phobius"/>
    </source>
</evidence>
<gene>
    <name evidence="2" type="ORF">MADE_000001023335</name>
</gene>
<keyword evidence="1" id="KW-1133">Transmembrane helix</keyword>